<gene>
    <name evidence="1" type="ORF">F7Q99_00240</name>
</gene>
<dbReference type="Proteomes" id="UP000450000">
    <property type="component" value="Unassembled WGS sequence"/>
</dbReference>
<dbReference type="AlphaFoldDB" id="A0A6N7KJK4"/>
<reference evidence="1 2" key="1">
    <citation type="submission" date="2019-09" db="EMBL/GenBank/DDBJ databases">
        <title>Genome Sequences of Streptomyces kaniharaensis ATCC 21070.</title>
        <authorList>
            <person name="Zhu W."/>
            <person name="De Crecy-Lagard V."/>
            <person name="Richards N.G."/>
        </authorList>
    </citation>
    <scope>NUCLEOTIDE SEQUENCE [LARGE SCALE GENOMIC DNA]</scope>
    <source>
        <strain evidence="1 2">SF-557</strain>
    </source>
</reference>
<proteinExistence type="predicted"/>
<evidence type="ECO:0000313" key="1">
    <source>
        <dbReference type="EMBL" id="MQS10749.1"/>
    </source>
</evidence>
<organism evidence="1 2">
    <name type="scientific">Streptomyces kaniharaensis</name>
    <dbReference type="NCBI Taxonomy" id="212423"/>
    <lineage>
        <taxon>Bacteria</taxon>
        <taxon>Bacillati</taxon>
        <taxon>Actinomycetota</taxon>
        <taxon>Actinomycetes</taxon>
        <taxon>Kitasatosporales</taxon>
        <taxon>Streptomycetaceae</taxon>
        <taxon>Streptomyces</taxon>
    </lineage>
</organism>
<dbReference type="EMBL" id="WBOF01000001">
    <property type="protein sequence ID" value="MQS10749.1"/>
    <property type="molecule type" value="Genomic_DNA"/>
</dbReference>
<dbReference type="Gene3D" id="1.20.58.220">
    <property type="entry name" value="Phosphate transport system protein phou homolog 2, domain 2"/>
    <property type="match status" value="1"/>
</dbReference>
<dbReference type="SUPFAM" id="SSF109755">
    <property type="entry name" value="PhoU-like"/>
    <property type="match status" value="1"/>
</dbReference>
<keyword evidence="2" id="KW-1185">Reference proteome</keyword>
<sequence length="205" mass="21336">MPEDGDGTYRALIAELAGLVRLAHTALSGATAALTSPADEVEGVPAAEKALAELRARIEEDAAGLLDGPAGVVVGVHVGTEAEALGQLAQRLLEAAWARQEREPFDEPLRAPLDGIADAALDLVARAADVLESGAPEGVADVLTELHEAGRRQRLLYERLIRAEEADPVDTADLVLLACCYQQCAAHAGSIARHAVLFSHAGASV</sequence>
<accession>A0A6N7KJK4</accession>
<dbReference type="InterPro" id="IPR038078">
    <property type="entry name" value="PhoU-like_sf"/>
</dbReference>
<dbReference type="OrthoDB" id="4350950at2"/>
<dbReference type="RefSeq" id="WP_153459526.1">
    <property type="nucleotide sequence ID" value="NZ_WBOF01000001.1"/>
</dbReference>
<evidence type="ECO:0008006" key="3">
    <source>
        <dbReference type="Google" id="ProtNLM"/>
    </source>
</evidence>
<evidence type="ECO:0000313" key="2">
    <source>
        <dbReference type="Proteomes" id="UP000450000"/>
    </source>
</evidence>
<protein>
    <recommendedName>
        <fullName evidence="3">Phosphate uptake regulator PhoU</fullName>
    </recommendedName>
</protein>
<name>A0A6N7KJK4_9ACTN</name>
<comment type="caution">
    <text evidence="1">The sequence shown here is derived from an EMBL/GenBank/DDBJ whole genome shotgun (WGS) entry which is preliminary data.</text>
</comment>